<feature type="region of interest" description="Disordered" evidence="1">
    <location>
        <begin position="185"/>
        <end position="218"/>
    </location>
</feature>
<dbReference type="PANTHER" id="PTHR45669:SF23">
    <property type="entry name" value="GLUTAREDOXIN FAMILY PROTEIN"/>
    <property type="match status" value="1"/>
</dbReference>
<evidence type="ECO:0000256" key="1">
    <source>
        <dbReference type="SAM" id="MobiDB-lite"/>
    </source>
</evidence>
<dbReference type="InterPro" id="IPR036249">
    <property type="entry name" value="Thioredoxin-like_sf"/>
</dbReference>
<dbReference type="PANTHER" id="PTHR45669">
    <property type="entry name" value="GLUTAREDOXIN DOMAIN-CONTAINING CYSTEINE-RICH PROTEIN CG12206-RELATED"/>
    <property type="match status" value="1"/>
</dbReference>
<dbReference type="EMBL" id="BQKI01000098">
    <property type="protein sequence ID" value="GJN39566.1"/>
    <property type="molecule type" value="Genomic_DNA"/>
</dbReference>
<dbReference type="Gene3D" id="3.40.30.10">
    <property type="entry name" value="Glutaredoxin"/>
    <property type="match status" value="1"/>
</dbReference>
<dbReference type="AlphaFoldDB" id="A0AAV5FX15"/>
<reference evidence="2" key="2">
    <citation type="submission" date="2021-12" db="EMBL/GenBank/DDBJ databases">
        <title>Resequencing data analysis of finger millet.</title>
        <authorList>
            <person name="Hatakeyama M."/>
            <person name="Aluri S."/>
            <person name="Balachadran M.T."/>
            <person name="Sivarajan S.R."/>
            <person name="Poveda L."/>
            <person name="Shimizu-Inatsugi R."/>
            <person name="Schlapbach R."/>
            <person name="Sreeman S.M."/>
            <person name="Shimizu K.K."/>
        </authorList>
    </citation>
    <scope>NUCLEOTIDE SEQUENCE</scope>
</reference>
<dbReference type="SUPFAM" id="SSF52833">
    <property type="entry name" value="Thioredoxin-like"/>
    <property type="match status" value="1"/>
</dbReference>
<accession>A0AAV5FX15</accession>
<dbReference type="Proteomes" id="UP001054889">
    <property type="component" value="Unassembled WGS sequence"/>
</dbReference>
<dbReference type="PROSITE" id="PS51354">
    <property type="entry name" value="GLUTAREDOXIN_2"/>
    <property type="match status" value="1"/>
</dbReference>
<organism evidence="2 3">
    <name type="scientific">Eleusine coracana subsp. coracana</name>
    <dbReference type="NCBI Taxonomy" id="191504"/>
    <lineage>
        <taxon>Eukaryota</taxon>
        <taxon>Viridiplantae</taxon>
        <taxon>Streptophyta</taxon>
        <taxon>Embryophyta</taxon>
        <taxon>Tracheophyta</taxon>
        <taxon>Spermatophyta</taxon>
        <taxon>Magnoliopsida</taxon>
        <taxon>Liliopsida</taxon>
        <taxon>Poales</taxon>
        <taxon>Poaceae</taxon>
        <taxon>PACMAD clade</taxon>
        <taxon>Chloridoideae</taxon>
        <taxon>Cynodonteae</taxon>
        <taxon>Eleusininae</taxon>
        <taxon>Eleusine</taxon>
    </lineage>
</organism>
<feature type="compositionally biased region" description="Low complexity" evidence="1">
    <location>
        <begin position="196"/>
        <end position="206"/>
    </location>
</feature>
<proteinExistence type="predicted"/>
<keyword evidence="3" id="KW-1185">Reference proteome</keyword>
<gene>
    <name evidence="2" type="primary">gb28691</name>
    <name evidence="2" type="ORF">PR202_gb28691</name>
</gene>
<evidence type="ECO:0000313" key="3">
    <source>
        <dbReference type="Proteomes" id="UP001054889"/>
    </source>
</evidence>
<feature type="compositionally biased region" description="Basic and acidic residues" evidence="1">
    <location>
        <begin position="185"/>
        <end position="195"/>
    </location>
</feature>
<dbReference type="Pfam" id="PF23733">
    <property type="entry name" value="GRXCR1-2_C"/>
    <property type="match status" value="1"/>
</dbReference>
<comment type="caution">
    <text evidence="2">The sequence shown here is derived from an EMBL/GenBank/DDBJ whole genome shotgun (WGS) entry which is preliminary data.</text>
</comment>
<sequence length="393" mass="41100">MGCSSSKKAPPPGPSPAGRRTHGLRSRSLSSVLSSLGMCRGRNGGGDGVLHAYAKLPSAGDAAAAKWSPAVAEAAALPGAVVATSSSWPAAPSPLRPVRADLDYLPGLRQIVEDYYPLSSSHPSLLYPEHDHPLPPPPLPETTVVETTFDDVAVVDMGTPAARDVPEVVVTTGIVRARVDEFHEQMQKKNKDKKSTTTTAAAAAANDNDDVEEGVVDSSSTPSRAVVVLYFTSLRGVRRTFEDGRAARSILRCYGVRVDERDVSMHAAFKADLLLLLGGGGGPHAGPTTLPRAFVVVVDGGGGLRYCDLGGAEELREMHEAGELARALAGCEPGGGRMCAACGDARFKVCDGCHGSCKVLVADEGCRLAAGCFFQQCPDCNENGLVRCPVCCY</sequence>
<name>A0AAV5FX15_ELECO</name>
<reference evidence="2" key="1">
    <citation type="journal article" date="2018" name="DNA Res.">
        <title>Multiple hybrid de novo genome assembly of finger millet, an orphan allotetraploid crop.</title>
        <authorList>
            <person name="Hatakeyama M."/>
            <person name="Aluri S."/>
            <person name="Balachadran M.T."/>
            <person name="Sivarajan S.R."/>
            <person name="Patrignani A."/>
            <person name="Gruter S."/>
            <person name="Poveda L."/>
            <person name="Shimizu-Inatsugi R."/>
            <person name="Baeten J."/>
            <person name="Francoijs K.J."/>
            <person name="Nataraja K.N."/>
            <person name="Reddy Y.A.N."/>
            <person name="Phadnis S."/>
            <person name="Ravikumar R.L."/>
            <person name="Schlapbach R."/>
            <person name="Sreeman S.M."/>
            <person name="Shimizu K.K."/>
        </authorList>
    </citation>
    <scope>NUCLEOTIDE SEQUENCE</scope>
</reference>
<evidence type="ECO:0008006" key="4">
    <source>
        <dbReference type="Google" id="ProtNLM"/>
    </source>
</evidence>
<evidence type="ECO:0000313" key="2">
    <source>
        <dbReference type="EMBL" id="GJN39566.1"/>
    </source>
</evidence>
<feature type="region of interest" description="Disordered" evidence="1">
    <location>
        <begin position="1"/>
        <end position="29"/>
    </location>
</feature>
<protein>
    <recommendedName>
        <fullName evidence="4">Glutaredoxin domain-containing protein</fullName>
    </recommendedName>
</protein>